<protein>
    <recommendedName>
        <fullName evidence="7">C2H2-type domain-containing protein</fullName>
    </recommendedName>
</protein>
<evidence type="ECO:0000256" key="2">
    <source>
        <dbReference type="ARBA" id="ARBA00022737"/>
    </source>
</evidence>
<evidence type="ECO:0000256" key="6">
    <source>
        <dbReference type="SAM" id="MobiDB-lite"/>
    </source>
</evidence>
<dbReference type="RefSeq" id="XP_013952264.1">
    <property type="nucleotide sequence ID" value="XM_014096789.1"/>
</dbReference>
<keyword evidence="2" id="KW-0677">Repeat</keyword>
<keyword evidence="9" id="KW-1185">Reference proteome</keyword>
<dbReference type="GeneID" id="25789838"/>
<organism evidence="8 9">
    <name type="scientific">Hypocrea virens (strain Gv29-8 / FGSC 10586)</name>
    <name type="common">Gliocladium virens</name>
    <name type="synonym">Trichoderma virens</name>
    <dbReference type="NCBI Taxonomy" id="413071"/>
    <lineage>
        <taxon>Eukaryota</taxon>
        <taxon>Fungi</taxon>
        <taxon>Dikarya</taxon>
        <taxon>Ascomycota</taxon>
        <taxon>Pezizomycotina</taxon>
        <taxon>Sordariomycetes</taxon>
        <taxon>Hypocreomycetidae</taxon>
        <taxon>Hypocreales</taxon>
        <taxon>Hypocreaceae</taxon>
        <taxon>Trichoderma</taxon>
    </lineage>
</organism>
<feature type="domain" description="C2H2-type" evidence="7">
    <location>
        <begin position="879"/>
        <end position="908"/>
    </location>
</feature>
<dbReference type="GO" id="GO:0008270">
    <property type="term" value="F:zinc ion binding"/>
    <property type="evidence" value="ECO:0007669"/>
    <property type="project" value="UniProtKB-KW"/>
</dbReference>
<evidence type="ECO:0000259" key="7">
    <source>
        <dbReference type="PROSITE" id="PS50157"/>
    </source>
</evidence>
<evidence type="ECO:0000256" key="4">
    <source>
        <dbReference type="ARBA" id="ARBA00022833"/>
    </source>
</evidence>
<evidence type="ECO:0000313" key="8">
    <source>
        <dbReference type="EMBL" id="EHK18066.1"/>
    </source>
</evidence>
<dbReference type="PROSITE" id="PS50157">
    <property type="entry name" value="ZINC_FINGER_C2H2_2"/>
    <property type="match status" value="2"/>
</dbReference>
<feature type="compositionally biased region" description="Basic and acidic residues" evidence="6">
    <location>
        <begin position="819"/>
        <end position="829"/>
    </location>
</feature>
<evidence type="ECO:0000313" key="9">
    <source>
        <dbReference type="Proteomes" id="UP000007115"/>
    </source>
</evidence>
<evidence type="ECO:0000256" key="1">
    <source>
        <dbReference type="ARBA" id="ARBA00022723"/>
    </source>
</evidence>
<dbReference type="Proteomes" id="UP000007115">
    <property type="component" value="Unassembled WGS sequence"/>
</dbReference>
<dbReference type="EMBL" id="ABDF02000087">
    <property type="protein sequence ID" value="EHK18066.1"/>
    <property type="molecule type" value="Genomic_DNA"/>
</dbReference>
<dbReference type="Pfam" id="PF00096">
    <property type="entry name" value="zf-C2H2"/>
    <property type="match status" value="2"/>
</dbReference>
<dbReference type="InterPro" id="IPR036236">
    <property type="entry name" value="Znf_C2H2_sf"/>
</dbReference>
<dbReference type="STRING" id="413071.G9N5M4"/>
<dbReference type="InterPro" id="IPR013087">
    <property type="entry name" value="Znf_C2H2_type"/>
</dbReference>
<keyword evidence="1" id="KW-0479">Metal-binding</keyword>
<dbReference type="PANTHER" id="PTHR10039:SF14">
    <property type="entry name" value="NACHT DOMAIN-CONTAINING PROTEIN"/>
    <property type="match status" value="1"/>
</dbReference>
<dbReference type="PROSITE" id="PS00028">
    <property type="entry name" value="ZINC_FINGER_C2H2_1"/>
    <property type="match status" value="2"/>
</dbReference>
<dbReference type="GO" id="GO:0000978">
    <property type="term" value="F:RNA polymerase II cis-regulatory region sequence-specific DNA binding"/>
    <property type="evidence" value="ECO:0007669"/>
    <property type="project" value="UniProtKB-ARBA"/>
</dbReference>
<dbReference type="OMA" id="NHIYTHQ"/>
<dbReference type="InParanoid" id="G9N5M4"/>
<dbReference type="GO" id="GO:0000981">
    <property type="term" value="F:DNA-binding transcription factor activity, RNA polymerase II-specific"/>
    <property type="evidence" value="ECO:0007669"/>
    <property type="project" value="UniProtKB-ARBA"/>
</dbReference>
<evidence type="ECO:0000256" key="3">
    <source>
        <dbReference type="ARBA" id="ARBA00022771"/>
    </source>
</evidence>
<proteinExistence type="predicted"/>
<name>G9N5M4_HYPVG</name>
<dbReference type="SUPFAM" id="SSF57667">
    <property type="entry name" value="beta-beta-alpha zinc fingers"/>
    <property type="match status" value="1"/>
</dbReference>
<dbReference type="OrthoDB" id="21416at2759"/>
<keyword evidence="4" id="KW-0862">Zinc</keyword>
<sequence>MDENELLPIIDKFLSDTNTSERELFQSSSYDDVLQDINTIQSIRESTKNMMNMKRIHSFLTGMAHFENVLIKIEFQHVTKVMACVWGPLRYLLELFIAIPDCATFLTHIYQDVLTFHQLAYKLFSLRPTLFQKIYKSIWKALNNTFDHLAGSLESHRKFIIKNGLSFRNPQATLDLDADLAPAGSWPDNETNVENVRRMFLEYPQSVKKCRDDFKEKEASERSKTKNRVLAWISASKKTQLLHKKFQDARICPDTGRWLFKKYSEVSDWMTEDPPPDSAIWLQGSRGKKCAIPQGGKICYFYCQEEDSDHRTYLDILKGVLHQMVESTEYLLPLCKENIDSSGNLTDIPTAEALLKAFFEYNTRQYIVIDGIDECEMVEMRKIASFFMEQVEKCDNIKQGRLRVLFMSQSIPDLTKAKIMPEDDACVQLKATDNAEDIRSYVKKRIPDFSEGRATSSGFNLSESDKEEIESIICRRSEEMFLYAHLAIEYLLQQPTKEKLKEKIKEEMAPKELSQIYEKLVGIVKTELLKLAEGEAHWKMARQLLGWLICAKRPLKWHEMQSILSYVPEQQKVDFDNKMLRQHSSKYLGSLVHVLEGGHIRIVHSTARSASKTYEENERLEKVKLGWFSFQDYACSQWHSHISTVISNCGDLFHDGDDSQSYQEDFGSALQEFVDQNGGDLTKETHKHFEDKWPNEFDRFSELPFYENLCTLWNHIYTHQREKFEIRNTVGIAGIEKAMLDNRASLETNFVPSGKTCLNDTIADYYGPNLFKCNRLLCDFFHVGYDNKEDREAHNNRHDRPYQCASRCNAAPIGFTSKKDLDRHMRSYHPDSTNGPATFESLRPRTGTREFPCSICGKKFTRKITQTGHERSHFGERPYKCPHMGCDKAFTRASDCQRHQRIHSRRAG</sequence>
<dbReference type="InterPro" id="IPR056884">
    <property type="entry name" value="NPHP3-like_N"/>
</dbReference>
<dbReference type="SMART" id="SM00355">
    <property type="entry name" value="ZnF_C2H2"/>
    <property type="match status" value="3"/>
</dbReference>
<dbReference type="PANTHER" id="PTHR10039">
    <property type="entry name" value="AMELOGENIN"/>
    <property type="match status" value="1"/>
</dbReference>
<comment type="caution">
    <text evidence="8">The sequence shown here is derived from an EMBL/GenBank/DDBJ whole genome shotgun (WGS) entry which is preliminary data.</text>
</comment>
<evidence type="ECO:0000256" key="5">
    <source>
        <dbReference type="PROSITE-ProRule" id="PRU00042"/>
    </source>
</evidence>
<dbReference type="HOGENOM" id="CLU_002406_3_1_1"/>
<dbReference type="Gene3D" id="3.30.160.60">
    <property type="entry name" value="Classic Zinc Finger"/>
    <property type="match status" value="3"/>
</dbReference>
<feature type="region of interest" description="Disordered" evidence="6">
    <location>
        <begin position="819"/>
        <end position="845"/>
    </location>
</feature>
<dbReference type="VEuPathDB" id="FungiDB:TRIVIDRAFT_194515"/>
<feature type="domain" description="C2H2-type" evidence="7">
    <location>
        <begin position="851"/>
        <end position="878"/>
    </location>
</feature>
<dbReference type="Pfam" id="PF24883">
    <property type="entry name" value="NPHP3_N"/>
    <property type="match status" value="1"/>
</dbReference>
<dbReference type="AlphaFoldDB" id="G9N5M4"/>
<accession>G9N5M4</accession>
<gene>
    <name evidence="8" type="ORF">TRIVIDRAFT_194515</name>
</gene>
<dbReference type="FunFam" id="3.30.160.60:FF:000125">
    <property type="entry name" value="Putative zinc finger protein 143"/>
    <property type="match status" value="1"/>
</dbReference>
<keyword evidence="3 5" id="KW-0863">Zinc-finger</keyword>
<dbReference type="eggNOG" id="KOG1721">
    <property type="taxonomic scope" value="Eukaryota"/>
</dbReference>
<reference evidence="8 9" key="1">
    <citation type="journal article" date="2011" name="Genome Biol.">
        <title>Comparative genome sequence analysis underscores mycoparasitism as the ancestral life style of Trichoderma.</title>
        <authorList>
            <person name="Kubicek C.P."/>
            <person name="Herrera-Estrella A."/>
            <person name="Seidl-Seiboth V."/>
            <person name="Martinez D.A."/>
            <person name="Druzhinina I.S."/>
            <person name="Thon M."/>
            <person name="Zeilinger S."/>
            <person name="Casas-Flores S."/>
            <person name="Horwitz B.A."/>
            <person name="Mukherjee P.K."/>
            <person name="Mukherjee M."/>
            <person name="Kredics L."/>
            <person name="Alcaraz L.D."/>
            <person name="Aerts A."/>
            <person name="Antal Z."/>
            <person name="Atanasova L."/>
            <person name="Cervantes-Badillo M.G."/>
            <person name="Challacombe J."/>
            <person name="Chertkov O."/>
            <person name="McCluskey K."/>
            <person name="Coulpier F."/>
            <person name="Deshpande N."/>
            <person name="von Doehren H."/>
            <person name="Ebbole D.J."/>
            <person name="Esquivel-Naranjo E.U."/>
            <person name="Fekete E."/>
            <person name="Flipphi M."/>
            <person name="Glaser F."/>
            <person name="Gomez-Rodriguez E.Y."/>
            <person name="Gruber S."/>
            <person name="Han C."/>
            <person name="Henrissat B."/>
            <person name="Hermosa R."/>
            <person name="Hernandez-Onate M."/>
            <person name="Karaffa L."/>
            <person name="Kosti I."/>
            <person name="Le Crom S."/>
            <person name="Lindquist E."/>
            <person name="Lucas S."/>
            <person name="Luebeck M."/>
            <person name="Luebeck P.S."/>
            <person name="Margeot A."/>
            <person name="Metz B."/>
            <person name="Misra M."/>
            <person name="Nevalainen H."/>
            <person name="Omann M."/>
            <person name="Packer N."/>
            <person name="Perrone G."/>
            <person name="Uresti-Rivera E.E."/>
            <person name="Salamov A."/>
            <person name="Schmoll M."/>
            <person name="Seiboth B."/>
            <person name="Shapiro H."/>
            <person name="Sukno S."/>
            <person name="Tamayo-Ramos J.A."/>
            <person name="Tisch D."/>
            <person name="Wiest A."/>
            <person name="Wilkinson H.H."/>
            <person name="Zhang M."/>
            <person name="Coutinho P.M."/>
            <person name="Kenerley C.M."/>
            <person name="Monte E."/>
            <person name="Baker S.E."/>
            <person name="Grigoriev I.V."/>
        </authorList>
    </citation>
    <scope>NUCLEOTIDE SEQUENCE [LARGE SCALE GENOMIC DNA]</scope>
    <source>
        <strain evidence="9">Gv29-8 / FGSC 10586</strain>
    </source>
</reference>